<dbReference type="GO" id="GO:0006559">
    <property type="term" value="P:L-phenylalanine catabolic process"/>
    <property type="evidence" value="ECO:0007669"/>
    <property type="project" value="TreeGrafter"/>
</dbReference>
<dbReference type="InterPro" id="IPR040079">
    <property type="entry name" value="Glutathione_S-Trfase"/>
</dbReference>
<gene>
    <name evidence="4" type="ORF">Ljor_0247</name>
</gene>
<evidence type="ECO:0000259" key="3">
    <source>
        <dbReference type="PROSITE" id="PS50405"/>
    </source>
</evidence>
<dbReference type="SUPFAM" id="SSF47616">
    <property type="entry name" value="GST C-terminal domain-like"/>
    <property type="match status" value="1"/>
</dbReference>
<keyword evidence="5" id="KW-1185">Reference proteome</keyword>
<dbReference type="InterPro" id="IPR034333">
    <property type="entry name" value="GST_Zeta_N"/>
</dbReference>
<feature type="domain" description="GST N-terminal" evidence="2">
    <location>
        <begin position="1"/>
        <end position="82"/>
    </location>
</feature>
<dbReference type="STRING" id="456.Ljor_0247"/>
<dbReference type="InterPro" id="IPR036249">
    <property type="entry name" value="Thioredoxin-like_sf"/>
</dbReference>
<dbReference type="GO" id="GO:0006749">
    <property type="term" value="P:glutathione metabolic process"/>
    <property type="evidence" value="ECO:0007669"/>
    <property type="project" value="TreeGrafter"/>
</dbReference>
<dbReference type="PATRIC" id="fig|456.5.peg.263"/>
<dbReference type="PROSITE" id="PS50405">
    <property type="entry name" value="GST_CTER"/>
    <property type="match status" value="1"/>
</dbReference>
<dbReference type="PANTHER" id="PTHR42673">
    <property type="entry name" value="MALEYLACETOACETATE ISOMERASE"/>
    <property type="match status" value="1"/>
</dbReference>
<dbReference type="Gene3D" id="1.20.1050.10">
    <property type="match status" value="1"/>
</dbReference>
<dbReference type="RefSeq" id="WP_058469829.1">
    <property type="nucleotide sequence ID" value="NZ_CAAAIC010000005.1"/>
</dbReference>
<evidence type="ECO:0000313" key="5">
    <source>
        <dbReference type="Proteomes" id="UP000055035"/>
    </source>
</evidence>
<dbReference type="SFLD" id="SFLDS00019">
    <property type="entry name" value="Glutathione_Transferase_(cytos"/>
    <property type="match status" value="1"/>
</dbReference>
<dbReference type="InterPro" id="IPR004045">
    <property type="entry name" value="Glutathione_S-Trfase_N"/>
</dbReference>
<dbReference type="InterPro" id="IPR036282">
    <property type="entry name" value="Glutathione-S-Trfase_C_sf"/>
</dbReference>
<dbReference type="Proteomes" id="UP000055035">
    <property type="component" value="Unassembled WGS sequence"/>
</dbReference>
<name>A0A0W0VFX9_9GAMM</name>
<sequence>MKLYDYYRSTASYRVRIALNIKNISYEKIPVHLVKEGGEQHRPEYLKLNPQGLVPTLDENGHILTQSLAIIEYLDEINPTPALLPTNPFARAQIRSMALTVACDMHPLNNLRVLNRLKDQFKANDEEVMDWYHHWLKLGFDSLEAKLQSLPHKNQVCYGTEVSLADICLIPQVYNAQRFGFSMNNYPIINQINEYCLSLSAFKDAVPLE</sequence>
<evidence type="ECO:0000256" key="1">
    <source>
        <dbReference type="ARBA" id="ARBA00010007"/>
    </source>
</evidence>
<dbReference type="InterPro" id="IPR034330">
    <property type="entry name" value="GST_Zeta_C"/>
</dbReference>
<organism evidence="4 5">
    <name type="scientific">Legionella jordanis</name>
    <dbReference type="NCBI Taxonomy" id="456"/>
    <lineage>
        <taxon>Bacteria</taxon>
        <taxon>Pseudomonadati</taxon>
        <taxon>Pseudomonadota</taxon>
        <taxon>Gammaproteobacteria</taxon>
        <taxon>Legionellales</taxon>
        <taxon>Legionellaceae</taxon>
        <taxon>Legionella</taxon>
    </lineage>
</organism>
<evidence type="ECO:0000313" key="4">
    <source>
        <dbReference type="EMBL" id="KTD19024.1"/>
    </source>
</evidence>
<keyword evidence="4" id="KW-0808">Transferase</keyword>
<dbReference type="CDD" id="cd03191">
    <property type="entry name" value="GST_C_Zeta"/>
    <property type="match status" value="1"/>
</dbReference>
<comment type="caution">
    <text evidence="4">The sequence shown here is derived from an EMBL/GenBank/DDBJ whole genome shotgun (WGS) entry which is preliminary data.</text>
</comment>
<protein>
    <submittedName>
        <fullName evidence="4">Glutathione S-transferase (Maleylacetoacetate isomerase)</fullName>
    </submittedName>
</protein>
<dbReference type="InterPro" id="IPR005955">
    <property type="entry name" value="GST_Zeta"/>
</dbReference>
<evidence type="ECO:0000259" key="2">
    <source>
        <dbReference type="PROSITE" id="PS50404"/>
    </source>
</evidence>
<reference evidence="4 5" key="1">
    <citation type="submission" date="2015-11" db="EMBL/GenBank/DDBJ databases">
        <title>Genomic analysis of 38 Legionella species identifies large and diverse effector repertoires.</title>
        <authorList>
            <person name="Burstein D."/>
            <person name="Amaro F."/>
            <person name="Zusman T."/>
            <person name="Lifshitz Z."/>
            <person name="Cohen O."/>
            <person name="Gilbert J.A."/>
            <person name="Pupko T."/>
            <person name="Shuman H.A."/>
            <person name="Segal G."/>
        </authorList>
    </citation>
    <scope>NUCLEOTIDE SEQUENCE [LARGE SCALE GENOMIC DNA]</scope>
    <source>
        <strain evidence="4 5">BL-540</strain>
    </source>
</reference>
<feature type="domain" description="GST C-terminal" evidence="3">
    <location>
        <begin position="87"/>
        <end position="209"/>
    </location>
</feature>
<dbReference type="GO" id="GO:0004364">
    <property type="term" value="F:glutathione transferase activity"/>
    <property type="evidence" value="ECO:0007669"/>
    <property type="project" value="TreeGrafter"/>
</dbReference>
<dbReference type="AlphaFoldDB" id="A0A0W0VFX9"/>
<dbReference type="SFLD" id="SFLDG00358">
    <property type="entry name" value="Main_(cytGST)"/>
    <property type="match status" value="1"/>
</dbReference>
<dbReference type="Gene3D" id="3.40.30.10">
    <property type="entry name" value="Glutaredoxin"/>
    <property type="match status" value="1"/>
</dbReference>
<proteinExistence type="inferred from homology"/>
<dbReference type="NCBIfam" id="TIGR01262">
    <property type="entry name" value="maiA"/>
    <property type="match status" value="1"/>
</dbReference>
<accession>A0A0W0VFX9</accession>
<dbReference type="GO" id="GO:0016034">
    <property type="term" value="F:maleylacetoacetate isomerase activity"/>
    <property type="evidence" value="ECO:0007669"/>
    <property type="project" value="TreeGrafter"/>
</dbReference>
<comment type="similarity">
    <text evidence="1">Belongs to the GST superfamily. Zeta family.</text>
</comment>
<dbReference type="PANTHER" id="PTHR42673:SF21">
    <property type="entry name" value="GLUTATHIONE S-TRANSFERASE YFCF"/>
    <property type="match status" value="1"/>
</dbReference>
<dbReference type="OrthoDB" id="509852at2"/>
<dbReference type="Pfam" id="PF13417">
    <property type="entry name" value="GST_N_3"/>
    <property type="match status" value="1"/>
</dbReference>
<dbReference type="InterPro" id="IPR010987">
    <property type="entry name" value="Glutathione-S-Trfase_C-like"/>
</dbReference>
<dbReference type="GO" id="GO:0005737">
    <property type="term" value="C:cytoplasm"/>
    <property type="evidence" value="ECO:0007669"/>
    <property type="project" value="InterPro"/>
</dbReference>
<dbReference type="CDD" id="cd03042">
    <property type="entry name" value="GST_N_Zeta"/>
    <property type="match status" value="1"/>
</dbReference>
<dbReference type="SUPFAM" id="SSF52833">
    <property type="entry name" value="Thioredoxin-like"/>
    <property type="match status" value="1"/>
</dbReference>
<dbReference type="EMBL" id="LNYJ01000003">
    <property type="protein sequence ID" value="KTD19024.1"/>
    <property type="molecule type" value="Genomic_DNA"/>
</dbReference>
<dbReference type="PROSITE" id="PS50404">
    <property type="entry name" value="GST_NTER"/>
    <property type="match status" value="1"/>
</dbReference>
<keyword evidence="4" id="KW-0413">Isomerase</keyword>